<dbReference type="PANTHER" id="PTHR43162:SF1">
    <property type="entry name" value="PRESTALK A DIFFERENTIATION PROTEIN A"/>
    <property type="match status" value="1"/>
</dbReference>
<organism evidence="2 3">
    <name type="scientific">Streptomyces gamaensis</name>
    <dbReference type="NCBI Taxonomy" id="1763542"/>
    <lineage>
        <taxon>Bacteria</taxon>
        <taxon>Bacillati</taxon>
        <taxon>Actinomycetota</taxon>
        <taxon>Actinomycetes</taxon>
        <taxon>Kitasatosporales</taxon>
        <taxon>Streptomycetaceae</taxon>
        <taxon>Streptomyces</taxon>
    </lineage>
</organism>
<dbReference type="EMBL" id="JBHSPB010000020">
    <property type="protein sequence ID" value="MFC5723808.1"/>
    <property type="molecule type" value="Genomic_DNA"/>
</dbReference>
<dbReference type="Gene3D" id="3.40.50.720">
    <property type="entry name" value="NAD(P)-binding Rossmann-like Domain"/>
    <property type="match status" value="1"/>
</dbReference>
<reference evidence="3" key="1">
    <citation type="journal article" date="2019" name="Int. J. Syst. Evol. Microbiol.">
        <title>The Global Catalogue of Microorganisms (GCM) 10K type strain sequencing project: providing services to taxonomists for standard genome sequencing and annotation.</title>
        <authorList>
            <consortium name="The Broad Institute Genomics Platform"/>
            <consortium name="The Broad Institute Genome Sequencing Center for Infectious Disease"/>
            <person name="Wu L."/>
            <person name="Ma J."/>
        </authorList>
    </citation>
    <scope>NUCLEOTIDE SEQUENCE [LARGE SCALE GENOMIC DNA]</scope>
    <source>
        <strain evidence="3">CGMCC 4.7304</strain>
    </source>
</reference>
<protein>
    <submittedName>
        <fullName evidence="2">NAD(P)H-binding protein</fullName>
    </submittedName>
</protein>
<dbReference type="PANTHER" id="PTHR43162">
    <property type="match status" value="1"/>
</dbReference>
<keyword evidence="3" id="KW-1185">Reference proteome</keyword>
<feature type="domain" description="NAD(P)-binding" evidence="1">
    <location>
        <begin position="6"/>
        <end position="180"/>
    </location>
</feature>
<dbReference type="InterPro" id="IPR036291">
    <property type="entry name" value="NAD(P)-bd_dom_sf"/>
</dbReference>
<name>A0ABW0Z795_9ACTN</name>
<evidence type="ECO:0000259" key="1">
    <source>
        <dbReference type="Pfam" id="PF13460"/>
    </source>
</evidence>
<evidence type="ECO:0000313" key="2">
    <source>
        <dbReference type="EMBL" id="MFC5723808.1"/>
    </source>
</evidence>
<dbReference type="InterPro" id="IPR051604">
    <property type="entry name" value="Ergot_Alk_Oxidoreductase"/>
</dbReference>
<dbReference type="Proteomes" id="UP001596083">
    <property type="component" value="Unassembled WGS sequence"/>
</dbReference>
<dbReference type="SUPFAM" id="SSF51735">
    <property type="entry name" value="NAD(P)-binding Rossmann-fold domains"/>
    <property type="match status" value="1"/>
</dbReference>
<dbReference type="RefSeq" id="WP_390320223.1">
    <property type="nucleotide sequence ID" value="NZ_JBHSPB010000020.1"/>
</dbReference>
<dbReference type="Pfam" id="PF13460">
    <property type="entry name" value="NAD_binding_10"/>
    <property type="match status" value="1"/>
</dbReference>
<gene>
    <name evidence="2" type="ORF">ACFP1Z_26945</name>
</gene>
<evidence type="ECO:0000313" key="3">
    <source>
        <dbReference type="Proteomes" id="UP001596083"/>
    </source>
</evidence>
<proteinExistence type="predicted"/>
<accession>A0ABW0Z795</accession>
<comment type="caution">
    <text evidence="2">The sequence shown here is derived from an EMBL/GenBank/DDBJ whole genome shotgun (WGS) entry which is preliminary data.</text>
</comment>
<sequence>MIAVVGASGNVGRVVVRRLVELGLCPRALTRSADRSAFGPGAEVVHADLDHPGTANRALAGATAAFIATAGPHAPAHDAALADAVARHGVQDVVKVSSVAALAPPAGPYGAAHAAAEDAYRRSGARCTVLRPAAFMSNALQWSWSITAENTVYQPFGTLRQAVVDPADVAEAAVQALTAPGHEADTYTLTGPQALSAHERTQLLAEALGRPLRFVDAPVETARQAMTATGLPADYVDGLLLAQADADPRRGGLPLPTVTELTGRAPGTFEEWVGAHLGDFA</sequence>
<dbReference type="Gene3D" id="3.90.25.10">
    <property type="entry name" value="UDP-galactose 4-epimerase, domain 1"/>
    <property type="match status" value="1"/>
</dbReference>
<dbReference type="InterPro" id="IPR016040">
    <property type="entry name" value="NAD(P)-bd_dom"/>
</dbReference>